<dbReference type="PANTHER" id="PTHR22752">
    <property type="entry name" value="G PROTEIN-COUPLED RECEPTOR"/>
    <property type="match status" value="1"/>
</dbReference>
<evidence type="ECO:0000256" key="2">
    <source>
        <dbReference type="ARBA" id="ARBA00022475"/>
    </source>
</evidence>
<dbReference type="Gene3D" id="1.20.1070.10">
    <property type="entry name" value="Rhodopsin 7-helix transmembrane proteins"/>
    <property type="match status" value="1"/>
</dbReference>
<keyword evidence="2" id="KW-1003">Cell membrane</keyword>
<protein>
    <submittedName>
        <fullName evidence="14">Octopamine receptor 1-like</fullName>
    </submittedName>
</protein>
<keyword evidence="3 9" id="KW-0812">Transmembrane</keyword>
<keyword evidence="8 9" id="KW-0807">Transducer</keyword>
<feature type="transmembrane region" description="Helical" evidence="11">
    <location>
        <begin position="150"/>
        <end position="170"/>
    </location>
</feature>
<dbReference type="KEGG" id="bbel:109482944"/>
<dbReference type="CDD" id="cd00637">
    <property type="entry name" value="7tm_classA_rhodopsin-like"/>
    <property type="match status" value="1"/>
</dbReference>
<feature type="transmembrane region" description="Helical" evidence="11">
    <location>
        <begin position="190"/>
        <end position="216"/>
    </location>
</feature>
<evidence type="ECO:0000256" key="10">
    <source>
        <dbReference type="SAM" id="MobiDB-lite"/>
    </source>
</evidence>
<dbReference type="InterPro" id="IPR017452">
    <property type="entry name" value="GPCR_Rhodpsn_7TM"/>
</dbReference>
<keyword evidence="4 11" id="KW-1133">Transmembrane helix</keyword>
<evidence type="ECO:0000256" key="5">
    <source>
        <dbReference type="ARBA" id="ARBA00023040"/>
    </source>
</evidence>
<gene>
    <name evidence="14" type="primary">LOC109482944</name>
</gene>
<evidence type="ECO:0000259" key="12">
    <source>
        <dbReference type="PROSITE" id="PS50262"/>
    </source>
</evidence>
<evidence type="ECO:0000256" key="4">
    <source>
        <dbReference type="ARBA" id="ARBA00022989"/>
    </source>
</evidence>
<evidence type="ECO:0000256" key="7">
    <source>
        <dbReference type="ARBA" id="ARBA00023170"/>
    </source>
</evidence>
<evidence type="ECO:0000256" key="8">
    <source>
        <dbReference type="ARBA" id="ARBA00023224"/>
    </source>
</evidence>
<dbReference type="Proteomes" id="UP000515135">
    <property type="component" value="Unplaced"/>
</dbReference>
<dbReference type="PRINTS" id="PR00237">
    <property type="entry name" value="GPCRRHODOPSN"/>
</dbReference>
<keyword evidence="6 11" id="KW-0472">Membrane</keyword>
<keyword evidence="5 9" id="KW-0297">G-protein coupled receptor</keyword>
<feature type="domain" description="G-protein coupled receptors family 1 profile" evidence="12">
    <location>
        <begin position="46"/>
        <end position="361"/>
    </location>
</feature>
<accession>A0A6P5AHQ5</accession>
<dbReference type="GO" id="GO:0005886">
    <property type="term" value="C:plasma membrane"/>
    <property type="evidence" value="ECO:0007669"/>
    <property type="project" value="UniProtKB-SubCell"/>
</dbReference>
<keyword evidence="7 9" id="KW-0675">Receptor</keyword>
<comment type="similarity">
    <text evidence="9">Belongs to the G-protein coupled receptor 1 family.</text>
</comment>
<dbReference type="PROSITE" id="PS00237">
    <property type="entry name" value="G_PROTEIN_RECEP_F1_1"/>
    <property type="match status" value="1"/>
</dbReference>
<comment type="subcellular location">
    <subcellularLocation>
        <location evidence="1">Cell membrane</location>
        <topology evidence="1">Multi-pass membrane protein</topology>
    </subcellularLocation>
</comment>
<feature type="region of interest" description="Disordered" evidence="10">
    <location>
        <begin position="230"/>
        <end position="267"/>
    </location>
</feature>
<organism evidence="13 14">
    <name type="scientific">Branchiostoma belcheri</name>
    <name type="common">Amphioxus</name>
    <dbReference type="NCBI Taxonomy" id="7741"/>
    <lineage>
        <taxon>Eukaryota</taxon>
        <taxon>Metazoa</taxon>
        <taxon>Chordata</taxon>
        <taxon>Cephalochordata</taxon>
        <taxon>Leptocardii</taxon>
        <taxon>Amphioxiformes</taxon>
        <taxon>Branchiostomatidae</taxon>
        <taxon>Branchiostoma</taxon>
    </lineage>
</organism>
<feature type="transmembrane region" description="Helical" evidence="11">
    <location>
        <begin position="342"/>
        <end position="363"/>
    </location>
</feature>
<proteinExistence type="inferred from homology"/>
<dbReference type="GeneID" id="109482944"/>
<evidence type="ECO:0000256" key="3">
    <source>
        <dbReference type="ARBA" id="ARBA00022692"/>
    </source>
</evidence>
<dbReference type="SUPFAM" id="SSF81321">
    <property type="entry name" value="Family A G protein-coupled receptor-like"/>
    <property type="match status" value="1"/>
</dbReference>
<dbReference type="PROSITE" id="PS50262">
    <property type="entry name" value="G_PROTEIN_RECEP_F1_2"/>
    <property type="match status" value="1"/>
</dbReference>
<dbReference type="AlphaFoldDB" id="A0A6P5AHQ5"/>
<dbReference type="RefSeq" id="XP_019641406.1">
    <property type="nucleotide sequence ID" value="XM_019785847.1"/>
</dbReference>
<feature type="transmembrane region" description="Helical" evidence="11">
    <location>
        <begin position="109"/>
        <end position="130"/>
    </location>
</feature>
<evidence type="ECO:0000256" key="1">
    <source>
        <dbReference type="ARBA" id="ARBA00004651"/>
    </source>
</evidence>
<evidence type="ECO:0000256" key="9">
    <source>
        <dbReference type="RuleBase" id="RU000688"/>
    </source>
</evidence>
<dbReference type="OrthoDB" id="5959645at2759"/>
<sequence length="381" mass="40698">MMEAAVNTTVHGNGSVPPPEGLSFTLAQSIPLAFVLFLVIVGAALGNIIVVGTLAQTWPNTIGKPGNLLVFWLAVADGLLALLVMPFSLVTTIGDSWILGDVFCQIEGFLFTFLTTSSNMALGMISLNRYYKVSQPSASENIARARAKKLLLYGWIHAAAVAVTVVSGWGNVSSGEDLVCLPTWDTSARSLTNLVFVSIAAYILPSCIMGITYYRIFHIVRRRSKKVIPHASSLKESDRNNPRGSLATNNGGAQGNGAVAGPSRPTNGTAHFTVQSNGANGVSVLPRAAQTHMHSSYQKQATENKTVVTLLIILGMFMVLWTPFIIVTFVRSFAPELVGPSTRAITVLMVFVNSAANPVVYSLRNTSFRAAARDFVCACGC</sequence>
<dbReference type="Pfam" id="PF00001">
    <property type="entry name" value="7tm_1"/>
    <property type="match status" value="1"/>
</dbReference>
<feature type="transmembrane region" description="Helical" evidence="11">
    <location>
        <begin position="67"/>
        <end position="89"/>
    </location>
</feature>
<dbReference type="GO" id="GO:0004930">
    <property type="term" value="F:G protein-coupled receptor activity"/>
    <property type="evidence" value="ECO:0007669"/>
    <property type="project" value="UniProtKB-KW"/>
</dbReference>
<evidence type="ECO:0000313" key="14">
    <source>
        <dbReference type="RefSeq" id="XP_019641406.1"/>
    </source>
</evidence>
<dbReference type="InterPro" id="IPR000276">
    <property type="entry name" value="GPCR_Rhodpsn"/>
</dbReference>
<feature type="transmembrane region" description="Helical" evidence="11">
    <location>
        <begin position="307"/>
        <end position="330"/>
    </location>
</feature>
<evidence type="ECO:0000256" key="6">
    <source>
        <dbReference type="ARBA" id="ARBA00023136"/>
    </source>
</evidence>
<reference evidence="14" key="1">
    <citation type="submission" date="2025-08" db="UniProtKB">
        <authorList>
            <consortium name="RefSeq"/>
        </authorList>
    </citation>
    <scope>IDENTIFICATION</scope>
    <source>
        <tissue evidence="14">Gonad</tissue>
    </source>
</reference>
<feature type="transmembrane region" description="Helical" evidence="11">
    <location>
        <begin position="32"/>
        <end position="55"/>
    </location>
</feature>
<evidence type="ECO:0000256" key="11">
    <source>
        <dbReference type="SAM" id="Phobius"/>
    </source>
</evidence>
<keyword evidence="13" id="KW-1185">Reference proteome</keyword>
<name>A0A6P5AHQ5_BRABE</name>
<evidence type="ECO:0000313" key="13">
    <source>
        <dbReference type="Proteomes" id="UP000515135"/>
    </source>
</evidence>